<feature type="transmembrane region" description="Helical" evidence="2">
    <location>
        <begin position="12"/>
        <end position="32"/>
    </location>
</feature>
<organism evidence="3 4">
    <name type="scientific">Thioflexithrix psekupsensis</name>
    <dbReference type="NCBI Taxonomy" id="1570016"/>
    <lineage>
        <taxon>Bacteria</taxon>
        <taxon>Pseudomonadati</taxon>
        <taxon>Pseudomonadota</taxon>
        <taxon>Gammaproteobacteria</taxon>
        <taxon>Thiotrichales</taxon>
        <taxon>Thioflexithrix</taxon>
    </lineage>
</organism>
<dbReference type="Gene3D" id="3.30.700.10">
    <property type="entry name" value="Glycoprotein, Type 4 Pilin"/>
    <property type="match status" value="1"/>
</dbReference>
<evidence type="ECO:0000313" key="3">
    <source>
        <dbReference type="EMBL" id="OUD14555.1"/>
    </source>
</evidence>
<keyword evidence="4" id="KW-1185">Reference proteome</keyword>
<dbReference type="Proteomes" id="UP000194798">
    <property type="component" value="Unassembled WGS sequence"/>
</dbReference>
<evidence type="ECO:0000256" key="1">
    <source>
        <dbReference type="ARBA" id="ARBA00022481"/>
    </source>
</evidence>
<dbReference type="EMBL" id="MSLT01000012">
    <property type="protein sequence ID" value="OUD14555.1"/>
    <property type="molecule type" value="Genomic_DNA"/>
</dbReference>
<name>A0A251X9E0_9GAMM</name>
<dbReference type="PANTHER" id="PTHR30093:SF2">
    <property type="entry name" value="TYPE II SECRETION SYSTEM PROTEIN H"/>
    <property type="match status" value="1"/>
</dbReference>
<dbReference type="InterPro" id="IPR000983">
    <property type="entry name" value="Bac_GSPG_pilin"/>
</dbReference>
<dbReference type="GO" id="GO:0015628">
    <property type="term" value="P:protein secretion by the type II secretion system"/>
    <property type="evidence" value="ECO:0007669"/>
    <property type="project" value="InterPro"/>
</dbReference>
<reference evidence="3 4" key="1">
    <citation type="submission" date="2016-12" db="EMBL/GenBank/DDBJ databases">
        <title>Thioflexothrix psekupsii D3 genome sequencing and assembly.</title>
        <authorList>
            <person name="Fomenkov A."/>
            <person name="Vincze T."/>
            <person name="Grabovich M."/>
            <person name="Anton B.P."/>
            <person name="Dubinina G."/>
            <person name="Orlova M."/>
            <person name="Belousova E."/>
            <person name="Roberts R.J."/>
        </authorList>
    </citation>
    <scope>NUCLEOTIDE SEQUENCE [LARGE SCALE GENOMIC DNA]</scope>
    <source>
        <strain evidence="3">D3</strain>
    </source>
</reference>
<protein>
    <recommendedName>
        <fullName evidence="5">Prepilin-type N-terminal cleavage/methylation domain-containing protein</fullName>
    </recommendedName>
</protein>
<dbReference type="InterPro" id="IPR045584">
    <property type="entry name" value="Pilin-like"/>
</dbReference>
<dbReference type="OrthoDB" id="7067387at2"/>
<proteinExistence type="predicted"/>
<sequence length="279" mass="30844">MKQQIGFTLVELAMVILIIGLLTGALLMPLAAQREASQRQQVQTELKQIREALLGYYLINGHFPCPASLSSGGNEHSRGANSHICRMPHETTPTSHGFVPHAALGLMANSDSGLMEDVWGNPYRYSVSNRGDTSCLCDTWIYTSPFAFATLRQAMIEKKSDCPTFNVTLCSTKNLSDFMPNLQICDAQNNCSATAATVVIFSLGKNWIQTPTTGSFEAVNYGVHSAISGSKYYLKANTDTRFYMGADVSTFDDLVQWISPQILFSYLAKNNQFYFINNK</sequence>
<keyword evidence="2" id="KW-1133">Transmembrane helix</keyword>
<dbReference type="RefSeq" id="WP_086488335.1">
    <property type="nucleotide sequence ID" value="NZ_MSLT01000012.1"/>
</dbReference>
<dbReference type="SUPFAM" id="SSF54523">
    <property type="entry name" value="Pili subunits"/>
    <property type="match status" value="1"/>
</dbReference>
<evidence type="ECO:0000313" key="4">
    <source>
        <dbReference type="Proteomes" id="UP000194798"/>
    </source>
</evidence>
<dbReference type="AlphaFoldDB" id="A0A251X9E0"/>
<keyword evidence="1" id="KW-0488">Methylation</keyword>
<dbReference type="PRINTS" id="PR00813">
    <property type="entry name" value="BCTERIALGSPG"/>
</dbReference>
<keyword evidence="2" id="KW-0812">Transmembrane</keyword>
<dbReference type="PANTHER" id="PTHR30093">
    <property type="entry name" value="GENERAL SECRETION PATHWAY PROTEIN G"/>
    <property type="match status" value="1"/>
</dbReference>
<accession>A0A251X9E0</accession>
<evidence type="ECO:0000256" key="2">
    <source>
        <dbReference type="SAM" id="Phobius"/>
    </source>
</evidence>
<dbReference type="Pfam" id="PF07963">
    <property type="entry name" value="N_methyl"/>
    <property type="match status" value="1"/>
</dbReference>
<dbReference type="GO" id="GO:0015627">
    <property type="term" value="C:type II protein secretion system complex"/>
    <property type="evidence" value="ECO:0007669"/>
    <property type="project" value="InterPro"/>
</dbReference>
<gene>
    <name evidence="3" type="ORF">TPSD3_09705</name>
</gene>
<keyword evidence="2" id="KW-0472">Membrane</keyword>
<comment type="caution">
    <text evidence="3">The sequence shown here is derived from an EMBL/GenBank/DDBJ whole genome shotgun (WGS) entry which is preliminary data.</text>
</comment>
<evidence type="ECO:0008006" key="5">
    <source>
        <dbReference type="Google" id="ProtNLM"/>
    </source>
</evidence>
<dbReference type="InterPro" id="IPR012902">
    <property type="entry name" value="N_methyl_site"/>
</dbReference>